<evidence type="ECO:0000313" key="2">
    <source>
        <dbReference type="EMBL" id="KAI1700993.1"/>
    </source>
</evidence>
<dbReference type="Proteomes" id="UP001201812">
    <property type="component" value="Unassembled WGS sequence"/>
</dbReference>
<dbReference type="EMBL" id="JAKKPZ010000129">
    <property type="protein sequence ID" value="KAI1700993.1"/>
    <property type="molecule type" value="Genomic_DNA"/>
</dbReference>
<gene>
    <name evidence="2" type="ORF">DdX_16362</name>
</gene>
<proteinExistence type="predicted"/>
<evidence type="ECO:0000256" key="1">
    <source>
        <dbReference type="SAM" id="MobiDB-lite"/>
    </source>
</evidence>
<protein>
    <submittedName>
        <fullName evidence="2">Uncharacterized protein</fullName>
    </submittedName>
</protein>
<keyword evidence="3" id="KW-1185">Reference proteome</keyword>
<comment type="caution">
    <text evidence="2">The sequence shown here is derived from an EMBL/GenBank/DDBJ whole genome shotgun (WGS) entry which is preliminary data.</text>
</comment>
<feature type="region of interest" description="Disordered" evidence="1">
    <location>
        <begin position="150"/>
        <end position="170"/>
    </location>
</feature>
<feature type="compositionally biased region" description="Basic residues" evidence="1">
    <location>
        <begin position="150"/>
        <end position="161"/>
    </location>
</feature>
<dbReference type="AlphaFoldDB" id="A0AAD4MP39"/>
<organism evidence="2 3">
    <name type="scientific">Ditylenchus destructor</name>
    <dbReference type="NCBI Taxonomy" id="166010"/>
    <lineage>
        <taxon>Eukaryota</taxon>
        <taxon>Metazoa</taxon>
        <taxon>Ecdysozoa</taxon>
        <taxon>Nematoda</taxon>
        <taxon>Chromadorea</taxon>
        <taxon>Rhabditida</taxon>
        <taxon>Tylenchina</taxon>
        <taxon>Tylenchomorpha</taxon>
        <taxon>Sphaerularioidea</taxon>
        <taxon>Anguinidae</taxon>
        <taxon>Anguininae</taxon>
        <taxon>Ditylenchus</taxon>
    </lineage>
</organism>
<name>A0AAD4MP39_9BILA</name>
<reference evidence="2" key="1">
    <citation type="submission" date="2022-01" db="EMBL/GenBank/DDBJ databases">
        <title>Genome Sequence Resource for Two Populations of Ditylenchus destructor, the Migratory Endoparasitic Phytonematode.</title>
        <authorList>
            <person name="Zhang H."/>
            <person name="Lin R."/>
            <person name="Xie B."/>
        </authorList>
    </citation>
    <scope>NUCLEOTIDE SEQUENCE</scope>
    <source>
        <strain evidence="2">BazhouSP</strain>
    </source>
</reference>
<evidence type="ECO:0000313" key="3">
    <source>
        <dbReference type="Proteomes" id="UP001201812"/>
    </source>
</evidence>
<sequence length="170" mass="19591">MQTRSNKIIEPFRLPRRPKRKAHNNGNIYTVSTEIPPNQLDFQIVTPALDAFEELVDNTILEPVSQATEANETLISTQSEPTQASINETKKNKADVDFTKSEWNRGPWNSGHVNAIAFDQVLYENDATNLLVCKMCSFIVEKRHMKSLQSHRRTHSIRRTTRNWNGKRTE</sequence>
<accession>A0AAD4MP39</accession>